<dbReference type="Gene3D" id="3.90.110.10">
    <property type="entry name" value="Lactate dehydrogenase/glycoside hydrolase, family 4, C-terminal"/>
    <property type="match status" value="1"/>
</dbReference>
<feature type="domain" description="Lactate/malate dehydrogenase N-terminal" evidence="5">
    <location>
        <begin position="5"/>
        <end position="143"/>
    </location>
</feature>
<dbReference type="GeneID" id="57091177"/>
<feature type="binding site" evidence="3">
    <location>
        <begin position="119"/>
        <end position="121"/>
    </location>
    <ligand>
        <name>NAD(+)</name>
        <dbReference type="ChEBI" id="CHEBI:57540"/>
    </ligand>
</feature>
<reference evidence="8" key="1">
    <citation type="submission" date="2014-05" db="EMBL/GenBank/DDBJ databases">
        <title>Whole genome sequencing of Lactobacillus casei NRIC0644.</title>
        <authorList>
            <person name="Atarashi H."/>
            <person name="Yoshida Y."/>
            <person name="Fujimura S."/>
            <person name="Tanaka N."/>
            <person name="Shiwa Y."/>
            <person name="Yoshikawa H."/>
            <person name="Okada S."/>
            <person name="Nakagawa J."/>
        </authorList>
    </citation>
    <scope>NUCLEOTIDE SEQUENCE [LARGE SCALE GENOMIC DNA]</scope>
    <source>
        <strain evidence="8">NRIC0644</strain>
    </source>
</reference>
<dbReference type="SMR" id="A0A0C9PQV1"/>
<dbReference type="InterPro" id="IPR001236">
    <property type="entry name" value="Lactate/malate_DH_N"/>
</dbReference>
<dbReference type="InterPro" id="IPR036291">
    <property type="entry name" value="NAD(P)-bd_dom_sf"/>
</dbReference>
<dbReference type="AlphaFoldDB" id="A0A0C9PQV1"/>
<dbReference type="InterPro" id="IPR022383">
    <property type="entry name" value="Lactate/malate_DH_C"/>
</dbReference>
<comment type="caution">
    <text evidence="7">The sequence shown here is derived from an EMBL/GenBank/DDBJ whole genome shotgun (WGS) entry which is preliminary data.</text>
</comment>
<dbReference type="RefSeq" id="WP_003567764.1">
    <property type="nucleotide sequence ID" value="NZ_BAYM01000152.1"/>
</dbReference>
<feature type="active site" description="Proton acceptor" evidence="2">
    <location>
        <position position="176"/>
    </location>
</feature>
<keyword evidence="3" id="KW-0520">NAD</keyword>
<dbReference type="PIRSF" id="PIRSF000102">
    <property type="entry name" value="Lac_mal_DH"/>
    <property type="match status" value="1"/>
</dbReference>
<keyword evidence="4" id="KW-0560">Oxidoreductase</keyword>
<dbReference type="Pfam" id="PF00056">
    <property type="entry name" value="Ldh_1_N"/>
    <property type="match status" value="1"/>
</dbReference>
<evidence type="ECO:0000259" key="5">
    <source>
        <dbReference type="Pfam" id="PF00056"/>
    </source>
</evidence>
<name>A0A0C9PQV1_LACPA</name>
<dbReference type="Proteomes" id="UP000032552">
    <property type="component" value="Unassembled WGS sequence"/>
</dbReference>
<dbReference type="PANTHER" id="PTHR43128">
    <property type="entry name" value="L-2-HYDROXYCARBOXYLATE DEHYDROGENASE (NAD(P)(+))"/>
    <property type="match status" value="1"/>
</dbReference>
<comment type="similarity">
    <text evidence="1">Belongs to the LDH/MDH superfamily. LDH family.</text>
</comment>
<dbReference type="GO" id="GO:0004459">
    <property type="term" value="F:L-lactate dehydrogenase (NAD+) activity"/>
    <property type="evidence" value="ECO:0007669"/>
    <property type="project" value="TreeGrafter"/>
</dbReference>
<dbReference type="EMBL" id="BAYM01000152">
    <property type="protein sequence ID" value="GAN37381.1"/>
    <property type="molecule type" value="Genomic_DNA"/>
</dbReference>
<evidence type="ECO:0000259" key="6">
    <source>
        <dbReference type="Pfam" id="PF02866"/>
    </source>
</evidence>
<dbReference type="InterPro" id="IPR015955">
    <property type="entry name" value="Lactate_DH/Glyco_Ohase_4_C"/>
</dbReference>
<evidence type="ECO:0000256" key="1">
    <source>
        <dbReference type="ARBA" id="ARBA00006054"/>
    </source>
</evidence>
<gene>
    <name evidence="7" type="ORF">LC0644_1970</name>
</gene>
<dbReference type="Pfam" id="PF02866">
    <property type="entry name" value="Ldh_1_C"/>
    <property type="match status" value="1"/>
</dbReference>
<dbReference type="Gene3D" id="3.40.50.720">
    <property type="entry name" value="NAD(P)-binding Rossmann-like Domain"/>
    <property type="match status" value="1"/>
</dbReference>
<evidence type="ECO:0000256" key="2">
    <source>
        <dbReference type="PIRSR" id="PIRSR000102-1"/>
    </source>
</evidence>
<proteinExistence type="inferred from homology"/>
<dbReference type="GO" id="GO:0006089">
    <property type="term" value="P:lactate metabolic process"/>
    <property type="evidence" value="ECO:0007669"/>
    <property type="project" value="TreeGrafter"/>
</dbReference>
<feature type="binding site" evidence="3">
    <location>
        <begin position="9"/>
        <end position="14"/>
    </location>
    <ligand>
        <name>NAD(+)</name>
        <dbReference type="ChEBI" id="CHEBI:57540"/>
    </ligand>
</feature>
<dbReference type="InterPro" id="IPR001557">
    <property type="entry name" value="L-lactate/malate_DH"/>
</dbReference>
<dbReference type="SUPFAM" id="SSF56327">
    <property type="entry name" value="LDH C-terminal domain-like"/>
    <property type="match status" value="1"/>
</dbReference>
<dbReference type="PRINTS" id="PR00086">
    <property type="entry name" value="LLDHDRGNASE"/>
</dbReference>
<feature type="binding site" evidence="3">
    <location>
        <position position="34"/>
    </location>
    <ligand>
        <name>NAD(+)</name>
        <dbReference type="ChEBI" id="CHEBI:57540"/>
    </ligand>
</feature>
<evidence type="ECO:0000256" key="4">
    <source>
        <dbReference type="RuleBase" id="RU003369"/>
    </source>
</evidence>
<evidence type="ECO:0000256" key="3">
    <source>
        <dbReference type="PIRSR" id="PIRSR000102-3"/>
    </source>
</evidence>
<organism evidence="7 8">
    <name type="scientific">Lacticaseibacillus paracasei NRIC 0644</name>
    <dbReference type="NCBI Taxonomy" id="1435038"/>
    <lineage>
        <taxon>Bacteria</taxon>
        <taxon>Bacillati</taxon>
        <taxon>Bacillota</taxon>
        <taxon>Bacilli</taxon>
        <taxon>Lactobacillales</taxon>
        <taxon>Lactobacillaceae</taxon>
        <taxon>Lacticaseibacillus</taxon>
    </lineage>
</organism>
<dbReference type="PANTHER" id="PTHR43128:SF31">
    <property type="entry name" value="L-LACTATE DEHYDROGENASE"/>
    <property type="match status" value="1"/>
</dbReference>
<evidence type="ECO:0000313" key="7">
    <source>
        <dbReference type="EMBL" id="GAN37381.1"/>
    </source>
</evidence>
<accession>A0A0C9PQV1</accession>
<sequence>MARTIGIIGIGHVGVTTAFNLVSKGVADKLVLIDKKAELAEGESFDLKDALGGLPTYTDIVVNDYDALKDADVVISAVGNIGAISNGDRIGETKTSKVALDDVAPKLKASGFHGVLLDITNPCDAVTSYWQYLLDLPKSQIIGTGTSLDTYRMRRAVADTLHVNVADVRGYNMGEHGESQFTAWSTVRVNNEPIAEYAKVDYDQLADDARAGGWKIYQAKHYTSYGIATIATEMTQAIISDAHRIFPCANYDPEFGIAIGHPAMIGKQGVIKTPTLKLTDEERAKYVHSAGIIKDTFEKMK</sequence>
<protein>
    <submittedName>
        <fullName evidence="7">L-2-hydroxyisocaproate dehydrogenase</fullName>
    </submittedName>
</protein>
<feature type="domain" description="Lactate/malate dehydrogenase C-terminal" evidence="6">
    <location>
        <begin position="146"/>
        <end position="300"/>
    </location>
</feature>
<evidence type="ECO:0000313" key="8">
    <source>
        <dbReference type="Proteomes" id="UP000032552"/>
    </source>
</evidence>
<dbReference type="SUPFAM" id="SSF51735">
    <property type="entry name" value="NAD(P)-binding Rossmann-fold domains"/>
    <property type="match status" value="1"/>
</dbReference>